<keyword evidence="2" id="KW-1185">Reference proteome</keyword>
<dbReference type="PATRIC" id="fig|1125712.3.peg.2273"/>
<evidence type="ECO:0000313" key="1">
    <source>
        <dbReference type="EMBL" id="ERL06271.1"/>
    </source>
</evidence>
<dbReference type="OrthoDB" id="5061691at2"/>
<dbReference type="AlphaFoldDB" id="U2V0R6"/>
<dbReference type="Proteomes" id="UP000016638">
    <property type="component" value="Unassembled WGS sequence"/>
</dbReference>
<evidence type="ECO:0000313" key="2">
    <source>
        <dbReference type="Proteomes" id="UP000016638"/>
    </source>
</evidence>
<gene>
    <name evidence="1" type="ORF">HMPREF1316_2624</name>
</gene>
<reference evidence="1 2" key="1">
    <citation type="submission" date="2013-08" db="EMBL/GenBank/DDBJ databases">
        <authorList>
            <person name="Durkin A.S."/>
            <person name="Haft D.R."/>
            <person name="McCorrison J."/>
            <person name="Torralba M."/>
            <person name="Gillis M."/>
            <person name="Haft D.H."/>
            <person name="Methe B."/>
            <person name="Sutton G."/>
            <person name="Nelson K.E."/>
        </authorList>
    </citation>
    <scope>NUCLEOTIDE SEQUENCE [LARGE SCALE GENOMIC DNA]</scope>
    <source>
        <strain evidence="1 2">F0195</strain>
    </source>
</reference>
<comment type="caution">
    <text evidence="1">The sequence shown here is derived from an EMBL/GenBank/DDBJ whole genome shotgun (WGS) entry which is preliminary data.</text>
</comment>
<sequence length="269" mass="31182">MGKKKGRIRNSLDVEAEQLDYLRTDFRSELCALIPEDDEVEAILAVVLNELGWEDHSGKDAPPPDFINSAHALMLEAMRVDDHERPGDKKGVINPARAHETEIIKRYGKELKELLNMAADDAMLTVLGKTDLPTSEDHSYSMYLDGFKRIVEKHAKHTENYRHNYPEYKLIFYVFDESTGYFEGMEPIRGGVHKGDSLRGRPHYFFADAMFLDIIRNSNADYFIWHTPFKHEHLFTNGFVLPESVIYDVSRMKVPELHYDRNRMVSMEV</sequence>
<protein>
    <submittedName>
        <fullName evidence="1">Uncharacterized protein</fullName>
    </submittedName>
</protein>
<accession>U2V0R6</accession>
<name>U2V0R6_9ACTN</name>
<proteinExistence type="predicted"/>
<dbReference type="RefSeq" id="WP_021727169.1">
    <property type="nucleotide sequence ID" value="NZ_AWEZ01000068.1"/>
</dbReference>
<dbReference type="EMBL" id="AWEZ01000068">
    <property type="protein sequence ID" value="ERL06271.1"/>
    <property type="molecule type" value="Genomic_DNA"/>
</dbReference>
<organism evidence="1 2">
    <name type="scientific">Olsenella profusa F0195</name>
    <dbReference type="NCBI Taxonomy" id="1125712"/>
    <lineage>
        <taxon>Bacteria</taxon>
        <taxon>Bacillati</taxon>
        <taxon>Actinomycetota</taxon>
        <taxon>Coriobacteriia</taxon>
        <taxon>Coriobacteriales</taxon>
        <taxon>Atopobiaceae</taxon>
        <taxon>Olsenella</taxon>
    </lineage>
</organism>